<evidence type="ECO:0000313" key="4">
    <source>
        <dbReference type="Proteomes" id="UP000005723"/>
    </source>
</evidence>
<sequence length="282" mass="30693">MKLWVFVAALMLAACSHSPVNSPARPIDAAALPGKITDLHTGQSLTPAQLLERLAAAPRLIVGEKHDNPDHHRVELWLIQRLPQQRPQGSLLLEMINPDQQARVDALQQQWQNGKTTSHDDLPAQLGWKAGWPWSQYGALVTAALAAPYPLMSANLDRSEIMAFYQHPQLPPGVVSTSAAVRQALATTIEQAHGGKLDAPQLQAMVAIQQQRDRRMAQRLLAAPTPSLLIVGAYHASKVVGVPLHIEDMQPAVKPAVLMLVEPGAEVSKAHADYQWVLPAAH</sequence>
<reference evidence="3 4" key="1">
    <citation type="submission" date="2010-01" db="EMBL/GenBank/DDBJ databases">
        <authorList>
            <person name="Muzny D."/>
            <person name="Qin X."/>
            <person name="Deng J."/>
            <person name="Jiang H."/>
            <person name="Liu Y."/>
            <person name="Qu J."/>
            <person name="Song X.-Z."/>
            <person name="Zhang L."/>
            <person name="Thornton R."/>
            <person name="Coyle M."/>
            <person name="Francisco L."/>
            <person name="Jackson L."/>
            <person name="Javaid M."/>
            <person name="Korchina V."/>
            <person name="Kovar C."/>
            <person name="Mata R."/>
            <person name="Mathew T."/>
            <person name="Ngo R."/>
            <person name="Nguyen L."/>
            <person name="Nguyen N."/>
            <person name="Okwuonu G."/>
            <person name="Ongeri F."/>
            <person name="Pham C."/>
            <person name="Simmons D."/>
            <person name="Wilczek-Boney K."/>
            <person name="Hale W."/>
            <person name="Jakkamsetti A."/>
            <person name="Pham P."/>
            <person name="Ruth R."/>
            <person name="San Lucas F."/>
            <person name="Warren J."/>
            <person name="Zhang J."/>
            <person name="Zhao Z."/>
            <person name="Zhou C."/>
            <person name="Zhu D."/>
            <person name="Lee S."/>
            <person name="Bess C."/>
            <person name="Blankenburg K."/>
            <person name="Forbes L."/>
            <person name="Fu Q."/>
            <person name="Gubbala S."/>
            <person name="Hirani K."/>
            <person name="Jayaseelan J.C."/>
            <person name="Lara F."/>
            <person name="Munidasa M."/>
            <person name="Palculict T."/>
            <person name="Patil S."/>
            <person name="Pu L.-L."/>
            <person name="Saada N."/>
            <person name="Tang L."/>
            <person name="Weissenberger G."/>
            <person name="Zhu Y."/>
            <person name="Hemphill L."/>
            <person name="Shang Y."/>
            <person name="Youmans B."/>
            <person name="Ayvaz T."/>
            <person name="Ross M."/>
            <person name="Santibanez J."/>
            <person name="Aqrawi P."/>
            <person name="Gross S."/>
            <person name="Joshi V."/>
            <person name="Fowler G."/>
            <person name="Nazareth L."/>
            <person name="Reid J."/>
            <person name="Worley K."/>
            <person name="Petrosino J."/>
            <person name="Highlander S."/>
            <person name="Gibbs R."/>
        </authorList>
    </citation>
    <scope>NUCLEOTIDE SEQUENCE [LARGE SCALE GENOMIC DNA]</scope>
    <source>
        <strain evidence="3 4">DSM 4582</strain>
    </source>
</reference>
<evidence type="ECO:0000256" key="1">
    <source>
        <dbReference type="SAM" id="SignalP"/>
    </source>
</evidence>
<dbReference type="AlphaFoldDB" id="D4E390"/>
<feature type="domain" description="Haem-binding uptake Tiki superfamily ChaN" evidence="2">
    <location>
        <begin position="50"/>
        <end position="246"/>
    </location>
</feature>
<dbReference type="Pfam" id="PF04187">
    <property type="entry name" value="Cofac_haem_bdg"/>
    <property type="match status" value="1"/>
</dbReference>
<dbReference type="STRING" id="667129.HMPREF0758_2640"/>
<name>D4E390_SEROD</name>
<dbReference type="HOGENOM" id="CLU_062196_1_0_6"/>
<dbReference type="OrthoDB" id="9795827at2"/>
<dbReference type="EMBL" id="ADBY01000045">
    <property type="protein sequence ID" value="EFE95666.1"/>
    <property type="molecule type" value="Genomic_DNA"/>
</dbReference>
<dbReference type="InterPro" id="IPR007314">
    <property type="entry name" value="Cofac_haem-bd_dom"/>
</dbReference>
<comment type="caution">
    <text evidence="3">The sequence shown here is derived from an EMBL/GenBank/DDBJ whole genome shotgun (WGS) entry which is preliminary data.</text>
</comment>
<accession>D4E390</accession>
<protein>
    <recommendedName>
        <fullName evidence="2">Haem-binding uptake Tiki superfamily ChaN domain-containing protein</fullName>
    </recommendedName>
</protein>
<dbReference type="RefSeq" id="WP_004960090.1">
    <property type="nucleotide sequence ID" value="NZ_GG753567.1"/>
</dbReference>
<evidence type="ECO:0000313" key="3">
    <source>
        <dbReference type="EMBL" id="EFE95666.1"/>
    </source>
</evidence>
<evidence type="ECO:0000259" key="2">
    <source>
        <dbReference type="Pfam" id="PF04187"/>
    </source>
</evidence>
<gene>
    <name evidence="3" type="ORF">HMPREF0758_2640</name>
</gene>
<dbReference type="SUPFAM" id="SSF159501">
    <property type="entry name" value="EreA/ChaN-like"/>
    <property type="match status" value="1"/>
</dbReference>
<dbReference type="Gene3D" id="3.40.50.11550">
    <property type="match status" value="1"/>
</dbReference>
<dbReference type="InterPro" id="IPR016773">
    <property type="entry name" value="Fe3_uptake_reg_CjrA_prd"/>
</dbReference>
<dbReference type="Proteomes" id="UP000005723">
    <property type="component" value="Unassembled WGS sequence"/>
</dbReference>
<organism evidence="3 4">
    <name type="scientific">Serratia odorifera DSM 4582</name>
    <dbReference type="NCBI Taxonomy" id="667129"/>
    <lineage>
        <taxon>Bacteria</taxon>
        <taxon>Pseudomonadati</taxon>
        <taxon>Pseudomonadota</taxon>
        <taxon>Gammaproteobacteria</taxon>
        <taxon>Enterobacterales</taxon>
        <taxon>Yersiniaceae</taxon>
        <taxon>Serratia</taxon>
    </lineage>
</organism>
<dbReference type="PIRSF" id="PIRSF020419">
    <property type="entry name" value="Fe_uptake_reg_CjrA_prd"/>
    <property type="match status" value="1"/>
</dbReference>
<dbReference type="CDD" id="cd14727">
    <property type="entry name" value="ChanN-like"/>
    <property type="match status" value="1"/>
</dbReference>
<proteinExistence type="predicted"/>
<dbReference type="PROSITE" id="PS51257">
    <property type="entry name" value="PROKAR_LIPOPROTEIN"/>
    <property type="match status" value="1"/>
</dbReference>
<keyword evidence="4" id="KW-1185">Reference proteome</keyword>
<feature type="chain" id="PRO_5003056896" description="Haem-binding uptake Tiki superfamily ChaN domain-containing protein" evidence="1">
    <location>
        <begin position="19"/>
        <end position="282"/>
    </location>
</feature>
<keyword evidence="1" id="KW-0732">Signal</keyword>
<dbReference type="Gene3D" id="1.10.8.760">
    <property type="entry name" value="Haem-binding uptake, Tiki superfamily, ChaN, domain 2"/>
    <property type="match status" value="1"/>
</dbReference>
<feature type="signal peptide" evidence="1">
    <location>
        <begin position="1"/>
        <end position="18"/>
    </location>
</feature>